<evidence type="ECO:0000313" key="2">
    <source>
        <dbReference type="Proteomes" id="UP000243459"/>
    </source>
</evidence>
<sequence>MCLLRVELHWLSLGLWRIQERSVDARRNELPLSTLALRESYRCEMWISRGARARAEVVLVARPGTDGPTRPDVVPEAAEIATRLARLKLVTAQDEKKRRLMKVGRQRPKKTTEMEEIEVIPVDDEFSTREVRVNHRVMKPRLSGEMIFRRILRPMEVVKGL</sequence>
<accession>A0A5P1FWC4</accession>
<gene>
    <name evidence="1" type="ORF">A4U43_C01F26530</name>
</gene>
<evidence type="ECO:0000313" key="1">
    <source>
        <dbReference type="EMBL" id="ONK81210.1"/>
    </source>
</evidence>
<organism evidence="1 2">
    <name type="scientific">Asparagus officinalis</name>
    <name type="common">Garden asparagus</name>
    <dbReference type="NCBI Taxonomy" id="4686"/>
    <lineage>
        <taxon>Eukaryota</taxon>
        <taxon>Viridiplantae</taxon>
        <taxon>Streptophyta</taxon>
        <taxon>Embryophyta</taxon>
        <taxon>Tracheophyta</taxon>
        <taxon>Spermatophyta</taxon>
        <taxon>Magnoliopsida</taxon>
        <taxon>Liliopsida</taxon>
        <taxon>Asparagales</taxon>
        <taxon>Asparagaceae</taxon>
        <taxon>Asparagoideae</taxon>
        <taxon>Asparagus</taxon>
    </lineage>
</organism>
<proteinExistence type="predicted"/>
<dbReference type="EMBL" id="CM007381">
    <property type="protein sequence ID" value="ONK81210.1"/>
    <property type="molecule type" value="Genomic_DNA"/>
</dbReference>
<dbReference type="AlphaFoldDB" id="A0A5P1FWC4"/>
<keyword evidence="2" id="KW-1185">Reference proteome</keyword>
<protein>
    <submittedName>
        <fullName evidence="1">Uncharacterized protein</fullName>
    </submittedName>
</protein>
<reference evidence="2" key="1">
    <citation type="journal article" date="2017" name="Nat. Commun.">
        <title>The asparagus genome sheds light on the origin and evolution of a young Y chromosome.</title>
        <authorList>
            <person name="Harkess A."/>
            <person name="Zhou J."/>
            <person name="Xu C."/>
            <person name="Bowers J.E."/>
            <person name="Van der Hulst R."/>
            <person name="Ayyampalayam S."/>
            <person name="Mercati F."/>
            <person name="Riccardi P."/>
            <person name="McKain M.R."/>
            <person name="Kakrana A."/>
            <person name="Tang H."/>
            <person name="Ray J."/>
            <person name="Groenendijk J."/>
            <person name="Arikit S."/>
            <person name="Mathioni S.M."/>
            <person name="Nakano M."/>
            <person name="Shan H."/>
            <person name="Telgmann-Rauber A."/>
            <person name="Kanno A."/>
            <person name="Yue Z."/>
            <person name="Chen H."/>
            <person name="Li W."/>
            <person name="Chen Y."/>
            <person name="Xu X."/>
            <person name="Zhang Y."/>
            <person name="Luo S."/>
            <person name="Chen H."/>
            <person name="Gao J."/>
            <person name="Mao Z."/>
            <person name="Pires J.C."/>
            <person name="Luo M."/>
            <person name="Kudrna D."/>
            <person name="Wing R.A."/>
            <person name="Meyers B.C."/>
            <person name="Yi K."/>
            <person name="Kong H."/>
            <person name="Lavrijsen P."/>
            <person name="Sunseri F."/>
            <person name="Falavigna A."/>
            <person name="Ye Y."/>
            <person name="Leebens-Mack J.H."/>
            <person name="Chen G."/>
        </authorList>
    </citation>
    <scope>NUCLEOTIDE SEQUENCE [LARGE SCALE GENOMIC DNA]</scope>
    <source>
        <strain evidence="2">cv. DH0086</strain>
    </source>
</reference>
<dbReference type="Gramene" id="ONK81210">
    <property type="protein sequence ID" value="ONK81210"/>
    <property type="gene ID" value="A4U43_C01F26530"/>
</dbReference>
<name>A0A5P1FWC4_ASPOF</name>
<dbReference type="Proteomes" id="UP000243459">
    <property type="component" value="Chromosome 1"/>
</dbReference>